<dbReference type="AlphaFoldDB" id="A0A9D2M3I2"/>
<reference evidence="3" key="2">
    <citation type="submission" date="2021-04" db="EMBL/GenBank/DDBJ databases">
        <authorList>
            <person name="Gilroy R."/>
        </authorList>
    </citation>
    <scope>NUCLEOTIDE SEQUENCE</scope>
    <source>
        <strain evidence="3">ChiBcec8-14828</strain>
    </source>
</reference>
<dbReference type="Proteomes" id="UP000824209">
    <property type="component" value="Unassembled WGS sequence"/>
</dbReference>
<accession>A0A9D2M3I2</accession>
<evidence type="ECO:0000313" key="4">
    <source>
        <dbReference type="Proteomes" id="UP000824209"/>
    </source>
</evidence>
<evidence type="ECO:0000313" key="3">
    <source>
        <dbReference type="EMBL" id="HJB40362.1"/>
    </source>
</evidence>
<name>A0A9D2M3I2_9FIRM</name>
<keyword evidence="2" id="KW-0812">Transmembrane</keyword>
<feature type="region of interest" description="Disordered" evidence="1">
    <location>
        <begin position="125"/>
        <end position="148"/>
    </location>
</feature>
<dbReference type="EMBL" id="DWYA01000069">
    <property type="protein sequence ID" value="HJB40362.1"/>
    <property type="molecule type" value="Genomic_DNA"/>
</dbReference>
<protein>
    <submittedName>
        <fullName evidence="3">Uncharacterized protein</fullName>
    </submittedName>
</protein>
<comment type="caution">
    <text evidence="3">The sequence shown here is derived from an EMBL/GenBank/DDBJ whole genome shotgun (WGS) entry which is preliminary data.</text>
</comment>
<gene>
    <name evidence="3" type="ORF">H9943_08205</name>
</gene>
<evidence type="ECO:0000256" key="2">
    <source>
        <dbReference type="SAM" id="Phobius"/>
    </source>
</evidence>
<keyword evidence="2" id="KW-1133">Transmembrane helix</keyword>
<keyword evidence="2" id="KW-0472">Membrane</keyword>
<evidence type="ECO:0000256" key="1">
    <source>
        <dbReference type="SAM" id="MobiDB-lite"/>
    </source>
</evidence>
<feature type="transmembrane region" description="Helical" evidence="2">
    <location>
        <begin position="99"/>
        <end position="119"/>
    </location>
</feature>
<feature type="transmembrane region" description="Helical" evidence="2">
    <location>
        <begin position="155"/>
        <end position="174"/>
    </location>
</feature>
<sequence length="592" mass="64290">MDGDFDDETTLTITQAENPELVGGKLATEQWRVSCSDTSQESYTIRYLAPDEVTEDYSVFVRTNDGWQKVSSTAFGSYLVFTVASPEVDVAVVHALSVWLQYAIVFAVILLVLLVLFGISKSRRGKQKRTPTPAHNAEAPKANPPHRPAKKKKRIILLVAAVLAIAVVCALVYVKFGAAADAYELLKDFAEQPENAMTLSMSVQLDDTMVNTEMDITRTQVEGHEAACIQSSGISLYYANGAVIMENGKAFQVSDLHPDYSLLPAQTAQLFGAVAFTTSRSDEGVVSQLTAEGENANRLLKVLLPQQADHLSDTQKITMQLTSSGNKIRFIRFLSEGTLMDTDKTVYTLTAELKPKSIDENFTIPDAVKETISSGNTEGEISISEDLFRLLSAWTTMSQEGSFAADVQLSVECGPISLSESMKYGQALAEGNKVSFVRKDDLAVYFAQETFCDQNGVLLTEQDSALIDCARLLEVLKQICLNGEFDCTDTGNSTWLYKLTLDENAMKTIAYAAAPEMQSMPVTLSSGSVQLTVSDGVMKEIECLCTGGLEGFAEAAPVTVSAKLTLEHNSAVEIPDAVTQQLLQGGIKENGQ</sequence>
<organism evidence="3 4">
    <name type="scientific">Candidatus Ruthenibacterium avium</name>
    <dbReference type="NCBI Taxonomy" id="2838751"/>
    <lineage>
        <taxon>Bacteria</taxon>
        <taxon>Bacillati</taxon>
        <taxon>Bacillota</taxon>
        <taxon>Clostridia</taxon>
        <taxon>Eubacteriales</taxon>
        <taxon>Oscillospiraceae</taxon>
        <taxon>Ruthenibacterium</taxon>
    </lineage>
</organism>
<proteinExistence type="predicted"/>
<reference evidence="3" key="1">
    <citation type="journal article" date="2021" name="PeerJ">
        <title>Extensive microbial diversity within the chicken gut microbiome revealed by metagenomics and culture.</title>
        <authorList>
            <person name="Gilroy R."/>
            <person name="Ravi A."/>
            <person name="Getino M."/>
            <person name="Pursley I."/>
            <person name="Horton D.L."/>
            <person name="Alikhan N.F."/>
            <person name="Baker D."/>
            <person name="Gharbi K."/>
            <person name="Hall N."/>
            <person name="Watson M."/>
            <person name="Adriaenssens E.M."/>
            <person name="Foster-Nyarko E."/>
            <person name="Jarju S."/>
            <person name="Secka A."/>
            <person name="Antonio M."/>
            <person name="Oren A."/>
            <person name="Chaudhuri R.R."/>
            <person name="La Ragione R."/>
            <person name="Hildebrand F."/>
            <person name="Pallen M.J."/>
        </authorList>
    </citation>
    <scope>NUCLEOTIDE SEQUENCE</scope>
    <source>
        <strain evidence="3">ChiBcec8-14828</strain>
    </source>
</reference>